<dbReference type="Gene3D" id="2.40.128.10">
    <property type="match status" value="1"/>
</dbReference>
<evidence type="ECO:0000313" key="8">
    <source>
        <dbReference type="EMBL" id="SHI11456.1"/>
    </source>
</evidence>
<protein>
    <submittedName>
        <fullName evidence="8">Beta-xylosidase</fullName>
    </submittedName>
</protein>
<dbReference type="GeneID" id="89508645"/>
<evidence type="ECO:0000259" key="7">
    <source>
        <dbReference type="Pfam" id="PF16369"/>
    </source>
</evidence>
<reference evidence="9" key="1">
    <citation type="submission" date="2016-11" db="EMBL/GenBank/DDBJ databases">
        <authorList>
            <person name="Varghese N."/>
            <person name="Submissions S."/>
        </authorList>
    </citation>
    <scope>NUCLEOTIDE SEQUENCE [LARGE SCALE GENOMIC DNA]</scope>
    <source>
        <strain evidence="9">DSM 3071</strain>
    </source>
</reference>
<dbReference type="InterPro" id="IPR032291">
    <property type="entry name" value="Abn2_C"/>
</dbReference>
<evidence type="ECO:0000256" key="1">
    <source>
        <dbReference type="ARBA" id="ARBA00004834"/>
    </source>
</evidence>
<feature type="domain" description="Extracellular endo-alpha-(1-&gt;5)-L-arabinanase C-terminal" evidence="7">
    <location>
        <begin position="581"/>
        <end position="690"/>
    </location>
</feature>
<evidence type="ECO:0000256" key="5">
    <source>
        <dbReference type="PIRSR" id="PIRSR606710-1"/>
    </source>
</evidence>
<accession>A0A1M5YHI0</accession>
<evidence type="ECO:0000256" key="4">
    <source>
        <dbReference type="ARBA" id="ARBA00023295"/>
    </source>
</evidence>
<proteinExistence type="inferred from homology"/>
<dbReference type="SUPFAM" id="SSF75005">
    <property type="entry name" value="Arabinanase/levansucrase/invertase"/>
    <property type="match status" value="1"/>
</dbReference>
<dbReference type="OrthoDB" id="9801455at2"/>
<dbReference type="PANTHER" id="PTHR43301:SF3">
    <property type="entry name" value="ARABINAN ENDO-1,5-ALPHA-L-ARABINOSIDASE A-RELATED"/>
    <property type="match status" value="1"/>
</dbReference>
<evidence type="ECO:0000256" key="2">
    <source>
        <dbReference type="ARBA" id="ARBA00009865"/>
    </source>
</evidence>
<name>A0A1M5YHI0_BUTFI</name>
<feature type="active site" description="Proton acceptor" evidence="5">
    <location>
        <position position="232"/>
    </location>
</feature>
<keyword evidence="4" id="KW-0326">Glycosidase</keyword>
<dbReference type="InterPro" id="IPR006710">
    <property type="entry name" value="Glyco_hydro_43"/>
</dbReference>
<comment type="similarity">
    <text evidence="2">Belongs to the glycosyl hydrolase 43 family.</text>
</comment>
<organism evidence="8 9">
    <name type="scientific">Butyrivibrio fibrisolvens DSM 3071</name>
    <dbReference type="NCBI Taxonomy" id="1121131"/>
    <lineage>
        <taxon>Bacteria</taxon>
        <taxon>Bacillati</taxon>
        <taxon>Bacillota</taxon>
        <taxon>Clostridia</taxon>
        <taxon>Lachnospirales</taxon>
        <taxon>Lachnospiraceae</taxon>
        <taxon>Butyrivibrio</taxon>
    </lineage>
</organism>
<dbReference type="RefSeq" id="WP_073386727.1">
    <property type="nucleotide sequence ID" value="NZ_FQXK01000011.1"/>
</dbReference>
<feature type="active site" description="Proton donor" evidence="5">
    <location>
        <position position="452"/>
    </location>
</feature>
<gene>
    <name evidence="8" type="ORF">SAMN02745229_01492</name>
</gene>
<dbReference type="Pfam" id="PF16369">
    <property type="entry name" value="GH43_C"/>
    <property type="match status" value="1"/>
</dbReference>
<dbReference type="STRING" id="1121131.SAMN02745229_01492"/>
<comment type="pathway">
    <text evidence="1">Glycan metabolism; L-arabinan degradation.</text>
</comment>
<dbReference type="GO" id="GO:0004553">
    <property type="term" value="F:hydrolase activity, hydrolyzing O-glycosyl compounds"/>
    <property type="evidence" value="ECO:0007669"/>
    <property type="project" value="InterPro"/>
</dbReference>
<dbReference type="AlphaFoldDB" id="A0A1M5YHI0"/>
<dbReference type="GO" id="GO:0005975">
    <property type="term" value="P:carbohydrate metabolic process"/>
    <property type="evidence" value="ECO:0007669"/>
    <property type="project" value="InterPro"/>
</dbReference>
<keyword evidence="3" id="KW-0378">Hydrolase</keyword>
<feature type="site" description="Important for catalytic activity, responsible for pKa modulation of the active site Glu and correct orientation of both the proton donor and substrate" evidence="6">
    <location>
        <position position="389"/>
    </location>
</feature>
<dbReference type="EMBL" id="FQXK01000011">
    <property type="protein sequence ID" value="SHI11456.1"/>
    <property type="molecule type" value="Genomic_DNA"/>
</dbReference>
<keyword evidence="9" id="KW-1185">Reference proteome</keyword>
<evidence type="ECO:0000313" key="9">
    <source>
        <dbReference type="Proteomes" id="UP000184278"/>
    </source>
</evidence>
<dbReference type="Proteomes" id="UP000184278">
    <property type="component" value="Unassembled WGS sequence"/>
</dbReference>
<dbReference type="PANTHER" id="PTHR43301">
    <property type="entry name" value="ARABINAN ENDO-1,5-ALPHA-L-ARABINOSIDASE"/>
    <property type="match status" value="1"/>
</dbReference>
<dbReference type="InterPro" id="IPR050727">
    <property type="entry name" value="GH43_arabinanases"/>
</dbReference>
<dbReference type="InterPro" id="IPR023296">
    <property type="entry name" value="Glyco_hydro_beta-prop_sf"/>
</dbReference>
<dbReference type="Gene3D" id="2.115.10.20">
    <property type="entry name" value="Glycosyl hydrolase domain, family 43"/>
    <property type="match status" value="1"/>
</dbReference>
<evidence type="ECO:0000256" key="6">
    <source>
        <dbReference type="PIRSR" id="PIRSR606710-2"/>
    </source>
</evidence>
<evidence type="ECO:0000256" key="3">
    <source>
        <dbReference type="ARBA" id="ARBA00022801"/>
    </source>
</evidence>
<dbReference type="CDD" id="cd18832">
    <property type="entry name" value="GH43_GsAbnA-like"/>
    <property type="match status" value="1"/>
</dbReference>
<sequence length="696" mass="76692">MYSDSKSFNDIGNVSDNDHCAIKGAKVGGFRKISRTFAALSLIVMMAVNGCSGGEGSSLDVNDAGEASSGQGDVAGDKVQGLNGNTYYESKDGVSVTLSTDKLSYEDGEEVHYTLVVSNDTADYTISGKKFQYTNSDNLVAASEDSMPDEIPMLRAGESYTIEGTLIGGEGESVSPNLASASTDVSIRPYVMITYKGEEATVRCVLNLKMTEVVREFDNNDKKTASTVSVHDPSIFKDEDGKYYIVGTHITSASSDDLFDWDDRTADFRASLSDETIEKIREWNDDENGDWFGYLWAPDIIYNETMGKYCIYLSANGDNWKSNIVLLTGDSVYGPYEYAGSVVYGGFNEDTFSQTDAGVVLGTDTIPERYVTYGVDNKKWGDMYPNCIDPCVFYDQDGNLWMSYGSWSGGIFMLELDEETGLRDYNVSYETGNHSDAYFGTLVAGGAYVSGEGSYIQHIGDYYYLFISYGNLEAAGGYNIRVFRSDRPDGDYVDELGNTPYYDTYSFNYNTGIGVRLFGGYKWKTMSIGQVAQGHNSAFVDDDGKAYIVFHTRTTNGSEGHYVKIHQLFVNKEGWLVAAPYATDGETLKEDGYEISEVAGEYEVIVHDLEVDYKNLDYNKPKTITLNEDGSITGDLEGTWSLEDGSPYIELSFNEDTYSGVTVSMNIEGSSVETMTFTALGKDSQITVWGSRMVED</sequence>
<dbReference type="Pfam" id="PF04616">
    <property type="entry name" value="Glyco_hydro_43"/>
    <property type="match status" value="2"/>
</dbReference>